<keyword evidence="2" id="KW-1185">Reference proteome</keyword>
<proteinExistence type="predicted"/>
<dbReference type="InterPro" id="IPR009922">
    <property type="entry name" value="DUF1457"/>
</dbReference>
<organism evidence="1 2">
    <name type="scientific">Marinibaculum pumilum</name>
    <dbReference type="NCBI Taxonomy" id="1766165"/>
    <lineage>
        <taxon>Bacteria</taxon>
        <taxon>Pseudomonadati</taxon>
        <taxon>Pseudomonadota</taxon>
        <taxon>Alphaproteobacteria</taxon>
        <taxon>Rhodospirillales</taxon>
        <taxon>Rhodospirillaceae</taxon>
        <taxon>Marinibaculum</taxon>
    </lineage>
</organism>
<protein>
    <submittedName>
        <fullName evidence="1">PAS domain-containing protein</fullName>
    </submittedName>
</protein>
<dbReference type="EMBL" id="JBHRTR010000034">
    <property type="protein sequence ID" value="MFC3229734.1"/>
    <property type="molecule type" value="Genomic_DNA"/>
</dbReference>
<reference evidence="2" key="1">
    <citation type="journal article" date="2019" name="Int. J. Syst. Evol. Microbiol.">
        <title>The Global Catalogue of Microorganisms (GCM) 10K type strain sequencing project: providing services to taxonomists for standard genome sequencing and annotation.</title>
        <authorList>
            <consortium name="The Broad Institute Genomics Platform"/>
            <consortium name="The Broad Institute Genome Sequencing Center for Infectious Disease"/>
            <person name="Wu L."/>
            <person name="Ma J."/>
        </authorList>
    </citation>
    <scope>NUCLEOTIDE SEQUENCE [LARGE SCALE GENOMIC DNA]</scope>
    <source>
        <strain evidence="2">KCTC 42964</strain>
    </source>
</reference>
<name>A0ABV7L5L9_9PROT</name>
<dbReference type="RefSeq" id="WP_379904627.1">
    <property type="nucleotide sequence ID" value="NZ_JBHRTR010000034.1"/>
</dbReference>
<comment type="caution">
    <text evidence="1">The sequence shown here is derived from an EMBL/GenBank/DDBJ whole genome shotgun (WGS) entry which is preliminary data.</text>
</comment>
<dbReference type="Proteomes" id="UP001595528">
    <property type="component" value="Unassembled WGS sequence"/>
</dbReference>
<dbReference type="Pfam" id="PF07310">
    <property type="entry name" value="PAS_5"/>
    <property type="match status" value="1"/>
</dbReference>
<gene>
    <name evidence="1" type="ORF">ACFOGJ_20970</name>
</gene>
<evidence type="ECO:0000313" key="1">
    <source>
        <dbReference type="EMBL" id="MFC3229734.1"/>
    </source>
</evidence>
<accession>A0ABV7L5L9</accession>
<sequence>MDYWRAKSGPRTMPARGDIRPADLPGLLPYMFLIDIETEPLRLRYRLLGTALTEAVGRDSTGRYCDEICPPPAMARIEAGYRWMMAARAPVRTHGRAIHHVVGFYDYEMLHLPLSPDNDRVTMVVGGLFFEIPETL</sequence>
<evidence type="ECO:0000313" key="2">
    <source>
        <dbReference type="Proteomes" id="UP001595528"/>
    </source>
</evidence>